<evidence type="ECO:0000313" key="2">
    <source>
        <dbReference type="EMBL" id="ETJ43668.1"/>
    </source>
</evidence>
<gene>
    <name evidence="2" type="ORF">Q604_UNBC02320G0001</name>
</gene>
<dbReference type="GO" id="GO:1904680">
    <property type="term" value="F:peptide transmembrane transporter activity"/>
    <property type="evidence" value="ECO:0007669"/>
    <property type="project" value="TreeGrafter"/>
</dbReference>
<sequence length="78" mass="8819">WSNPERSKQLLAEDGWKDTDGDGILDKDGKPLTFDFVVYNSRAELPLYAEAVQADLKKVGIDMKIKTVDYNLIDKMGQ</sequence>
<organism evidence="2">
    <name type="scientific">human gut metagenome</name>
    <dbReference type="NCBI Taxonomy" id="408170"/>
    <lineage>
        <taxon>unclassified sequences</taxon>
        <taxon>metagenomes</taxon>
        <taxon>organismal metagenomes</taxon>
    </lineage>
</organism>
<feature type="domain" description="Solute-binding protein family 5" evidence="1">
    <location>
        <begin position="3"/>
        <end position="70"/>
    </location>
</feature>
<accession>W1YM63</accession>
<dbReference type="PANTHER" id="PTHR30290:SF81">
    <property type="entry name" value="OLIGOPEPTIDE-BINDING PROTEIN OPPA"/>
    <property type="match status" value="1"/>
</dbReference>
<feature type="non-terminal residue" evidence="2">
    <location>
        <position position="1"/>
    </location>
</feature>
<feature type="non-terminal residue" evidence="2">
    <location>
        <position position="78"/>
    </location>
</feature>
<dbReference type="InterPro" id="IPR039424">
    <property type="entry name" value="SBP_5"/>
</dbReference>
<dbReference type="InterPro" id="IPR000914">
    <property type="entry name" value="SBP_5_dom"/>
</dbReference>
<dbReference type="PANTHER" id="PTHR30290">
    <property type="entry name" value="PERIPLASMIC BINDING COMPONENT OF ABC TRANSPORTER"/>
    <property type="match status" value="1"/>
</dbReference>
<dbReference type="SUPFAM" id="SSF53850">
    <property type="entry name" value="Periplasmic binding protein-like II"/>
    <property type="match status" value="1"/>
</dbReference>
<dbReference type="Pfam" id="PF00496">
    <property type="entry name" value="SBP_bac_5"/>
    <property type="match status" value="1"/>
</dbReference>
<dbReference type="GO" id="GO:0015833">
    <property type="term" value="P:peptide transport"/>
    <property type="evidence" value="ECO:0007669"/>
    <property type="project" value="TreeGrafter"/>
</dbReference>
<name>W1YM63_9ZZZZ</name>
<evidence type="ECO:0000259" key="1">
    <source>
        <dbReference type="Pfam" id="PF00496"/>
    </source>
</evidence>
<proteinExistence type="predicted"/>
<dbReference type="EMBL" id="AZMM01002320">
    <property type="protein sequence ID" value="ETJ43668.1"/>
    <property type="molecule type" value="Genomic_DNA"/>
</dbReference>
<reference evidence="2" key="1">
    <citation type="submission" date="2013-12" db="EMBL/GenBank/DDBJ databases">
        <title>A Varibaculum cambriense genome reconstructed from a premature infant gut community with otherwise low bacterial novelty that shifts toward anaerobic metabolism during the third week of life.</title>
        <authorList>
            <person name="Brown C.T."/>
            <person name="Sharon I."/>
            <person name="Thomas B.C."/>
            <person name="Castelle C.J."/>
            <person name="Morowitz M.J."/>
            <person name="Banfield J.F."/>
        </authorList>
    </citation>
    <scope>NUCLEOTIDE SEQUENCE</scope>
</reference>
<dbReference type="AlphaFoldDB" id="W1YM63"/>
<dbReference type="Gene3D" id="3.10.105.10">
    <property type="entry name" value="Dipeptide-binding Protein, Domain 3"/>
    <property type="match status" value="1"/>
</dbReference>
<protein>
    <submittedName>
        <fullName evidence="2">Extracellular solute-binding protein family 5</fullName>
    </submittedName>
</protein>
<comment type="caution">
    <text evidence="2">The sequence shown here is derived from an EMBL/GenBank/DDBJ whole genome shotgun (WGS) entry which is preliminary data.</text>
</comment>